<reference evidence="2" key="1">
    <citation type="submission" date="2020-08" db="EMBL/GenBank/DDBJ databases">
        <title>Multicomponent nature underlies the extraordinary mechanical properties of spider dragline silk.</title>
        <authorList>
            <person name="Kono N."/>
            <person name="Nakamura H."/>
            <person name="Mori M."/>
            <person name="Yoshida Y."/>
            <person name="Ohtoshi R."/>
            <person name="Malay A.D."/>
            <person name="Moran D.A.P."/>
            <person name="Tomita M."/>
            <person name="Numata K."/>
            <person name="Arakawa K."/>
        </authorList>
    </citation>
    <scope>NUCLEOTIDE SEQUENCE</scope>
</reference>
<dbReference type="AlphaFoldDB" id="A0A8X6UPV0"/>
<dbReference type="EMBL" id="BMAW01129644">
    <property type="protein sequence ID" value="GFU31284.1"/>
    <property type="molecule type" value="Genomic_DNA"/>
</dbReference>
<evidence type="ECO:0000313" key="2">
    <source>
        <dbReference type="EMBL" id="GFU31284.1"/>
    </source>
</evidence>
<comment type="caution">
    <text evidence="2">The sequence shown here is derived from an EMBL/GenBank/DDBJ whole genome shotgun (WGS) entry which is preliminary data.</text>
</comment>
<gene>
    <name evidence="2" type="ORF">NPIL_463541</name>
</gene>
<feature type="region of interest" description="Disordered" evidence="1">
    <location>
        <begin position="1"/>
        <end position="48"/>
    </location>
</feature>
<proteinExistence type="predicted"/>
<organism evidence="2 3">
    <name type="scientific">Nephila pilipes</name>
    <name type="common">Giant wood spider</name>
    <name type="synonym">Nephila maculata</name>
    <dbReference type="NCBI Taxonomy" id="299642"/>
    <lineage>
        <taxon>Eukaryota</taxon>
        <taxon>Metazoa</taxon>
        <taxon>Ecdysozoa</taxon>
        <taxon>Arthropoda</taxon>
        <taxon>Chelicerata</taxon>
        <taxon>Arachnida</taxon>
        <taxon>Araneae</taxon>
        <taxon>Araneomorphae</taxon>
        <taxon>Entelegynae</taxon>
        <taxon>Araneoidea</taxon>
        <taxon>Nephilidae</taxon>
        <taxon>Nephila</taxon>
    </lineage>
</organism>
<keyword evidence="3" id="KW-1185">Reference proteome</keyword>
<name>A0A8X6UPV0_NEPPI</name>
<dbReference type="Proteomes" id="UP000887013">
    <property type="component" value="Unassembled WGS sequence"/>
</dbReference>
<evidence type="ECO:0000256" key="1">
    <source>
        <dbReference type="SAM" id="MobiDB-lite"/>
    </source>
</evidence>
<evidence type="ECO:0000313" key="3">
    <source>
        <dbReference type="Proteomes" id="UP000887013"/>
    </source>
</evidence>
<accession>A0A8X6UPV0</accession>
<sequence>MSLDEMNTECTEYKPESSASQSAETKARVTCTRHSSTRQGGWKCSSLRTPPPLFSLSLSLSLARTEPKCCVEFMKCLPFLAASGLSLNSHSSGRQP</sequence>
<protein>
    <submittedName>
        <fullName evidence="2">Uncharacterized protein</fullName>
    </submittedName>
</protein>